<keyword evidence="2" id="KW-1185">Reference proteome</keyword>
<organism evidence="1 2">
    <name type="scientific">Maritimibacter fusiformis</name>
    <dbReference type="NCBI Taxonomy" id="2603819"/>
    <lineage>
        <taxon>Bacteria</taxon>
        <taxon>Pseudomonadati</taxon>
        <taxon>Pseudomonadota</taxon>
        <taxon>Alphaproteobacteria</taxon>
        <taxon>Rhodobacterales</taxon>
        <taxon>Roseobacteraceae</taxon>
        <taxon>Maritimibacter</taxon>
    </lineage>
</organism>
<evidence type="ECO:0000313" key="2">
    <source>
        <dbReference type="Proteomes" id="UP000322080"/>
    </source>
</evidence>
<dbReference type="GO" id="GO:0016787">
    <property type="term" value="F:hydrolase activity"/>
    <property type="evidence" value="ECO:0007669"/>
    <property type="project" value="UniProtKB-KW"/>
</dbReference>
<dbReference type="PANTHER" id="PTHR43434">
    <property type="entry name" value="PHOSPHOGLYCOLATE PHOSPHATASE"/>
    <property type="match status" value="1"/>
</dbReference>
<dbReference type="Proteomes" id="UP000322080">
    <property type="component" value="Unassembled WGS sequence"/>
</dbReference>
<dbReference type="SFLD" id="SFLDG01129">
    <property type="entry name" value="C1.5:_HAD__Beta-PGM__Phosphata"/>
    <property type="match status" value="1"/>
</dbReference>
<dbReference type="Gene3D" id="1.10.150.240">
    <property type="entry name" value="Putative phosphatase, domain 2"/>
    <property type="match status" value="1"/>
</dbReference>
<dbReference type="InterPro" id="IPR050155">
    <property type="entry name" value="HAD-like_hydrolase_sf"/>
</dbReference>
<keyword evidence="1" id="KW-0378">Hydrolase</keyword>
<name>A0A5D0R7J9_9RHOB</name>
<dbReference type="PANTHER" id="PTHR43434:SF20">
    <property type="entry name" value="5'-NUCLEOTIDASE"/>
    <property type="match status" value="1"/>
</dbReference>
<dbReference type="InterPro" id="IPR023198">
    <property type="entry name" value="PGP-like_dom2"/>
</dbReference>
<comment type="caution">
    <text evidence="1">The sequence shown here is derived from an EMBL/GenBank/DDBJ whole genome shotgun (WGS) entry which is preliminary data.</text>
</comment>
<reference evidence="1 2" key="1">
    <citation type="submission" date="2019-08" db="EMBL/GenBank/DDBJ databases">
        <title>Identification of a novel species of the genus Boseongicola.</title>
        <authorList>
            <person name="Zhang X.-Q."/>
        </authorList>
    </citation>
    <scope>NUCLEOTIDE SEQUENCE [LARGE SCALE GENOMIC DNA]</scope>
    <source>
        <strain evidence="1 2">HY14</strain>
    </source>
</reference>
<dbReference type="Pfam" id="PF13419">
    <property type="entry name" value="HAD_2"/>
    <property type="match status" value="1"/>
</dbReference>
<gene>
    <name evidence="1" type="ORF">FVF75_15320</name>
</gene>
<evidence type="ECO:0000313" key="1">
    <source>
        <dbReference type="EMBL" id="TYB77630.1"/>
    </source>
</evidence>
<dbReference type="EMBL" id="VSIY01000015">
    <property type="protein sequence ID" value="TYB77630.1"/>
    <property type="molecule type" value="Genomic_DNA"/>
</dbReference>
<dbReference type="AlphaFoldDB" id="A0A5D0R7J9"/>
<sequence>MAATVFLDLDGTLTDSRPGIVRSVLHALDTLGIDTPDRDDFDWLIGPPLIDSFARLGVPDPNEALRLYRDRYAREGLFENRVYDGIPAALSALAGRYRLCLATAKPHVYATRITAHFGLDRHLAAEFGPELDGTRGDKGDLLAHALETLGVSSDICVMIGDRHHDVDAANAVGMASVGVTWGFGAPGELAAAAALCDRPEALAAAVEALIG</sequence>
<accession>A0A5D0R7J9</accession>
<dbReference type="GO" id="GO:0005829">
    <property type="term" value="C:cytosol"/>
    <property type="evidence" value="ECO:0007669"/>
    <property type="project" value="TreeGrafter"/>
</dbReference>
<dbReference type="SFLD" id="SFLDS00003">
    <property type="entry name" value="Haloacid_Dehalogenase"/>
    <property type="match status" value="1"/>
</dbReference>
<protein>
    <submittedName>
        <fullName evidence="1">HAD hydrolase-like protein</fullName>
    </submittedName>
</protein>
<proteinExistence type="predicted"/>
<dbReference type="InterPro" id="IPR036412">
    <property type="entry name" value="HAD-like_sf"/>
</dbReference>
<dbReference type="SUPFAM" id="SSF56784">
    <property type="entry name" value="HAD-like"/>
    <property type="match status" value="1"/>
</dbReference>
<dbReference type="Gene3D" id="3.40.50.1000">
    <property type="entry name" value="HAD superfamily/HAD-like"/>
    <property type="match status" value="1"/>
</dbReference>
<dbReference type="InterPro" id="IPR041492">
    <property type="entry name" value="HAD_2"/>
</dbReference>
<dbReference type="InterPro" id="IPR023214">
    <property type="entry name" value="HAD_sf"/>
</dbReference>
<dbReference type="GO" id="GO:0004713">
    <property type="term" value="F:protein tyrosine kinase activity"/>
    <property type="evidence" value="ECO:0007669"/>
    <property type="project" value="TreeGrafter"/>
</dbReference>
<dbReference type="RefSeq" id="WP_148379964.1">
    <property type="nucleotide sequence ID" value="NZ_VSIY01000015.1"/>
</dbReference>